<evidence type="ECO:0000313" key="2">
    <source>
        <dbReference type="Proteomes" id="UP001161408"/>
    </source>
</evidence>
<name>A0AA37S571_9GAMM</name>
<dbReference type="AlphaFoldDB" id="A0AA37S571"/>
<keyword evidence="2" id="KW-1185">Reference proteome</keyword>
<proteinExistence type="predicted"/>
<protein>
    <submittedName>
        <fullName evidence="1">Uncharacterized protein</fullName>
    </submittedName>
</protein>
<dbReference type="RefSeq" id="WP_096038213.1">
    <property type="nucleotide sequence ID" value="NZ_BJXY01000057.1"/>
</dbReference>
<reference evidence="1" key="1">
    <citation type="journal article" date="2014" name="Int. J. Syst. Evol. Microbiol.">
        <title>Complete genome sequence of Corynebacterium casei LMG S-19264T (=DSM 44701T), isolated from a smear-ripened cheese.</title>
        <authorList>
            <consortium name="US DOE Joint Genome Institute (JGI-PGF)"/>
            <person name="Walter F."/>
            <person name="Albersmeier A."/>
            <person name="Kalinowski J."/>
            <person name="Ruckert C."/>
        </authorList>
    </citation>
    <scope>NUCLEOTIDE SEQUENCE</scope>
    <source>
        <strain evidence="1">NBRC 103034</strain>
    </source>
</reference>
<accession>A0AA37S571</accession>
<dbReference type="InterPro" id="IPR036388">
    <property type="entry name" value="WH-like_DNA-bd_sf"/>
</dbReference>
<dbReference type="Proteomes" id="UP001161408">
    <property type="component" value="Unassembled WGS sequence"/>
</dbReference>
<organism evidence="1 2">
    <name type="scientific">Pseudoalteromonas tetraodonis GFC</name>
    <dbReference type="NCBI Taxonomy" id="1315271"/>
    <lineage>
        <taxon>Bacteria</taxon>
        <taxon>Pseudomonadati</taxon>
        <taxon>Pseudomonadota</taxon>
        <taxon>Gammaproteobacteria</taxon>
        <taxon>Alteromonadales</taxon>
        <taxon>Pseudoalteromonadaceae</taxon>
        <taxon>Pseudoalteromonas</taxon>
    </lineage>
</organism>
<gene>
    <name evidence="1" type="ORF">GCM10007914_28080</name>
</gene>
<dbReference type="InterPro" id="IPR036390">
    <property type="entry name" value="WH_DNA-bd_sf"/>
</dbReference>
<dbReference type="SUPFAM" id="SSF46785">
    <property type="entry name" value="Winged helix' DNA-binding domain"/>
    <property type="match status" value="1"/>
</dbReference>
<dbReference type="Gene3D" id="1.10.10.10">
    <property type="entry name" value="Winged helix-like DNA-binding domain superfamily/Winged helix DNA-binding domain"/>
    <property type="match status" value="1"/>
</dbReference>
<reference evidence="1" key="2">
    <citation type="submission" date="2023-01" db="EMBL/GenBank/DDBJ databases">
        <title>Draft genome sequence of Pseudoalteromonas tetraodonis strain NBRC 103034.</title>
        <authorList>
            <person name="Sun Q."/>
            <person name="Mori K."/>
        </authorList>
    </citation>
    <scope>NUCLEOTIDE SEQUENCE</scope>
    <source>
        <strain evidence="1">NBRC 103034</strain>
    </source>
</reference>
<dbReference type="EMBL" id="BSNE01000019">
    <property type="protein sequence ID" value="GLQ03927.1"/>
    <property type="molecule type" value="Genomic_DNA"/>
</dbReference>
<comment type="caution">
    <text evidence="1">The sequence shown here is derived from an EMBL/GenBank/DDBJ whole genome shotgun (WGS) entry which is preliminary data.</text>
</comment>
<sequence>MLDAFEGKKEIKAQDRLIYLRWLWLVHKGKKKGMSIAKLASTLMLSESTVRNAIARLNTNDYLEVTRNEEKTSEKIYKLKNTPSIPVFFYGKKANYIQALLGVNDDFTKLSAESLARKFMKAALVMLSNDIGLVSNIGLNKLAGFTGLSLSRVRKFIDELIHEEFILKFIAGGNAPNLYPKCKSVLILNPRYFGGALLRINNFPEERLFGLKINEKVSRALNGRNRKTGKIILEAEVMALNKHRLAHRMYHYFYELVAESVAERAPFKNKQLITYMLVQSTNTEVNAAIKSSCSEAVNQYADFLLALITQLEKSMHLLNKKIQFYCFKSNGDFFVVSNANKSFEGELEWTAKTTINFQGAGVSWELHK</sequence>
<evidence type="ECO:0000313" key="1">
    <source>
        <dbReference type="EMBL" id="GLQ03927.1"/>
    </source>
</evidence>